<dbReference type="EMBL" id="JAUKUA010000001">
    <property type="protein sequence ID" value="KAK0729826.1"/>
    <property type="molecule type" value="Genomic_DNA"/>
</dbReference>
<feature type="compositionally biased region" description="Polar residues" evidence="1">
    <location>
        <begin position="80"/>
        <end position="91"/>
    </location>
</feature>
<accession>A0AA40B8W7</accession>
<feature type="region of interest" description="Disordered" evidence="1">
    <location>
        <begin position="128"/>
        <end position="199"/>
    </location>
</feature>
<evidence type="ECO:0000313" key="2">
    <source>
        <dbReference type="EMBL" id="KAK0729826.1"/>
    </source>
</evidence>
<organism evidence="2 3">
    <name type="scientific">Lasiosphaeris hirsuta</name>
    <dbReference type="NCBI Taxonomy" id="260670"/>
    <lineage>
        <taxon>Eukaryota</taxon>
        <taxon>Fungi</taxon>
        <taxon>Dikarya</taxon>
        <taxon>Ascomycota</taxon>
        <taxon>Pezizomycotina</taxon>
        <taxon>Sordariomycetes</taxon>
        <taxon>Sordariomycetidae</taxon>
        <taxon>Sordariales</taxon>
        <taxon>Lasiosphaeriaceae</taxon>
        <taxon>Lasiosphaeris</taxon>
    </lineage>
</organism>
<dbReference type="AlphaFoldDB" id="A0AA40B8W7"/>
<sequence length="225" mass="23943">MPSRTDSTTVKPTGAVPAKRFELPVLDFKFASLTDGTDIPPPLPSPIQEEAGPTPPDTPTNGVSAKPNHLAVAIIPKKTNLASSPRSNLSGTKRPAEDNPASPTLSSRPGSIRRLFSRNLLNNAYANGEESTIGSTESGHGVRPSSRSSSSVMDGRKAKRSSGWFSRLRSGGDNKRASLALLSPTEDKRDMGPPPPMIPELSEIKSKLDIKDDTGFGSDLFKNIN</sequence>
<name>A0AA40B8W7_9PEZI</name>
<keyword evidence="3" id="KW-1185">Reference proteome</keyword>
<protein>
    <submittedName>
        <fullName evidence="2">Uncharacterized protein</fullName>
    </submittedName>
</protein>
<reference evidence="2" key="1">
    <citation type="submission" date="2023-06" db="EMBL/GenBank/DDBJ databases">
        <title>Genome-scale phylogeny and comparative genomics of the fungal order Sordariales.</title>
        <authorList>
            <consortium name="Lawrence Berkeley National Laboratory"/>
            <person name="Hensen N."/>
            <person name="Bonometti L."/>
            <person name="Westerberg I."/>
            <person name="Brannstrom I.O."/>
            <person name="Guillou S."/>
            <person name="Cros-Aarteil S."/>
            <person name="Calhoun S."/>
            <person name="Haridas S."/>
            <person name="Kuo A."/>
            <person name="Mondo S."/>
            <person name="Pangilinan J."/>
            <person name="Riley R."/>
            <person name="Labutti K."/>
            <person name="Andreopoulos B."/>
            <person name="Lipzen A."/>
            <person name="Chen C."/>
            <person name="Yanf M."/>
            <person name="Daum C."/>
            <person name="Ng V."/>
            <person name="Clum A."/>
            <person name="Steindorff A."/>
            <person name="Ohm R."/>
            <person name="Martin F."/>
            <person name="Silar P."/>
            <person name="Natvig D."/>
            <person name="Lalanne C."/>
            <person name="Gautier V."/>
            <person name="Ament-Velasquez S.L."/>
            <person name="Kruys A."/>
            <person name="Hutchinson M.I."/>
            <person name="Powell A.J."/>
            <person name="Barry K."/>
            <person name="Miller A.N."/>
            <person name="Grigoriev I.V."/>
            <person name="Debuchy R."/>
            <person name="Gladieux P."/>
            <person name="Thoren M.H."/>
            <person name="Johannesson H."/>
        </authorList>
    </citation>
    <scope>NUCLEOTIDE SEQUENCE</scope>
    <source>
        <strain evidence="2">SMH4607-1</strain>
    </source>
</reference>
<proteinExistence type="predicted"/>
<feature type="region of interest" description="Disordered" evidence="1">
    <location>
        <begin position="32"/>
        <end position="112"/>
    </location>
</feature>
<dbReference type="Proteomes" id="UP001172102">
    <property type="component" value="Unassembled WGS sequence"/>
</dbReference>
<evidence type="ECO:0000256" key="1">
    <source>
        <dbReference type="SAM" id="MobiDB-lite"/>
    </source>
</evidence>
<gene>
    <name evidence="2" type="ORF">B0H67DRAFT_478828</name>
</gene>
<evidence type="ECO:0000313" key="3">
    <source>
        <dbReference type="Proteomes" id="UP001172102"/>
    </source>
</evidence>
<feature type="compositionally biased region" description="Polar residues" evidence="1">
    <location>
        <begin position="128"/>
        <end position="138"/>
    </location>
</feature>
<comment type="caution">
    <text evidence="2">The sequence shown here is derived from an EMBL/GenBank/DDBJ whole genome shotgun (WGS) entry which is preliminary data.</text>
</comment>